<dbReference type="Gene3D" id="3.20.20.80">
    <property type="entry name" value="Glycosidases"/>
    <property type="match status" value="1"/>
</dbReference>
<dbReference type="GO" id="GO:0004560">
    <property type="term" value="F:alpha-L-fucosidase activity"/>
    <property type="evidence" value="ECO:0007669"/>
    <property type="project" value="InterPro"/>
</dbReference>
<sequence length="178" mass="20124">MVEIITKGGNFLLNVGSKQDGELQIEQQSLLQEIALWNFANAEAIHEVKPLSVVREDNIWFTQSNDEKYISAIVQRSGYEDWKYGTRKNFVLTHIEGNANTKVSILGYKSELVEYKKDFDAKIHTAPTNIGLVVSAVNGQSFYTNNQWKNAVVLKIENAKFRKLNTRKASQSNIDGAK</sequence>
<evidence type="ECO:0000313" key="3">
    <source>
        <dbReference type="Proteomes" id="UP000524404"/>
    </source>
</evidence>
<dbReference type="Pfam" id="PF01120">
    <property type="entry name" value="Alpha_L_fucos"/>
    <property type="match status" value="1"/>
</dbReference>
<accession>A0A841EK69</accession>
<keyword evidence="3" id="KW-1185">Reference proteome</keyword>
<dbReference type="EMBL" id="JACHKT010000014">
    <property type="protein sequence ID" value="MBB6003585.1"/>
    <property type="molecule type" value="Genomic_DNA"/>
</dbReference>
<name>A0A841EK69_9BACT</name>
<dbReference type="AlphaFoldDB" id="A0A841EK69"/>
<feature type="domain" description="Glycoside hydrolase family 29 N-terminal" evidence="1">
    <location>
        <begin position="1"/>
        <end position="42"/>
    </location>
</feature>
<dbReference type="GO" id="GO:0005975">
    <property type="term" value="P:carbohydrate metabolic process"/>
    <property type="evidence" value="ECO:0007669"/>
    <property type="project" value="InterPro"/>
</dbReference>
<comment type="caution">
    <text evidence="2">The sequence shown here is derived from an EMBL/GenBank/DDBJ whole genome shotgun (WGS) entry which is preliminary data.</text>
</comment>
<gene>
    <name evidence="2" type="ORF">HNP25_002243</name>
</gene>
<dbReference type="Proteomes" id="UP000524404">
    <property type="component" value="Unassembled WGS sequence"/>
</dbReference>
<dbReference type="InterPro" id="IPR057739">
    <property type="entry name" value="Glyco_hydro_29_N"/>
</dbReference>
<evidence type="ECO:0000313" key="2">
    <source>
        <dbReference type="EMBL" id="MBB6003585.1"/>
    </source>
</evidence>
<proteinExistence type="predicted"/>
<evidence type="ECO:0000259" key="1">
    <source>
        <dbReference type="Pfam" id="PF01120"/>
    </source>
</evidence>
<dbReference type="RefSeq" id="WP_229202838.1">
    <property type="nucleotide sequence ID" value="NZ_JACHKT010000014.1"/>
</dbReference>
<organism evidence="2 3">
    <name type="scientific">Arcicella rosea</name>
    <dbReference type="NCBI Taxonomy" id="502909"/>
    <lineage>
        <taxon>Bacteria</taxon>
        <taxon>Pseudomonadati</taxon>
        <taxon>Bacteroidota</taxon>
        <taxon>Cytophagia</taxon>
        <taxon>Cytophagales</taxon>
        <taxon>Flectobacillaceae</taxon>
        <taxon>Arcicella</taxon>
    </lineage>
</organism>
<reference evidence="2 3" key="1">
    <citation type="submission" date="2020-08" db="EMBL/GenBank/DDBJ databases">
        <title>Functional genomics of gut bacteria from endangered species of beetles.</title>
        <authorList>
            <person name="Carlos-Shanley C."/>
        </authorList>
    </citation>
    <scope>NUCLEOTIDE SEQUENCE [LARGE SCALE GENOMIC DNA]</scope>
    <source>
        <strain evidence="2 3">S00070</strain>
    </source>
</reference>
<protein>
    <submittedName>
        <fullName evidence="2">Alpha-L-fucosidase</fullName>
    </submittedName>
</protein>